<name>A0ABZ2A6T4_STRNV</name>
<dbReference type="InterPro" id="IPR020051">
    <property type="entry name" value="SagB-type_dehydrogenase"/>
</dbReference>
<dbReference type="InterPro" id="IPR029479">
    <property type="entry name" value="Nitroreductase"/>
</dbReference>
<dbReference type="Gene3D" id="3.40.109.10">
    <property type="entry name" value="NADH Oxidase"/>
    <property type="match status" value="1"/>
</dbReference>
<dbReference type="CDD" id="cd02142">
    <property type="entry name" value="McbC_SagB-like_oxidoreductase"/>
    <property type="match status" value="1"/>
</dbReference>
<feature type="domain" description="Nitroreductase" evidence="1">
    <location>
        <begin position="151"/>
        <end position="338"/>
    </location>
</feature>
<gene>
    <name evidence="2" type="ORF">OG442_14290</name>
</gene>
<evidence type="ECO:0000259" key="1">
    <source>
        <dbReference type="Pfam" id="PF00881"/>
    </source>
</evidence>
<dbReference type="PANTHER" id="PTHR43745">
    <property type="entry name" value="NITROREDUCTASE MJ1384-RELATED"/>
    <property type="match status" value="1"/>
</dbReference>
<dbReference type="EMBL" id="CP109495">
    <property type="protein sequence ID" value="WUX52607.1"/>
    <property type="molecule type" value="Genomic_DNA"/>
</dbReference>
<proteinExistence type="predicted"/>
<protein>
    <submittedName>
        <fullName evidence="2">SagB/ThcOx family dehydrogenase</fullName>
    </submittedName>
</protein>
<dbReference type="SUPFAM" id="SSF55469">
    <property type="entry name" value="FMN-dependent nitroreductase-like"/>
    <property type="match status" value="1"/>
</dbReference>
<dbReference type="NCBIfam" id="TIGR03605">
    <property type="entry name" value="antibiot_sagB"/>
    <property type="match status" value="1"/>
</dbReference>
<organism evidence="2 3">
    <name type="scientific">Streptomyces niveus</name>
    <name type="common">Streptomyces spheroides</name>
    <dbReference type="NCBI Taxonomy" id="193462"/>
    <lineage>
        <taxon>Bacteria</taxon>
        <taxon>Bacillati</taxon>
        <taxon>Actinomycetota</taxon>
        <taxon>Actinomycetes</taxon>
        <taxon>Kitasatosporales</taxon>
        <taxon>Streptomycetaceae</taxon>
        <taxon>Streptomyces</taxon>
    </lineage>
</organism>
<evidence type="ECO:0000313" key="2">
    <source>
        <dbReference type="EMBL" id="WUX52607.1"/>
    </source>
</evidence>
<reference evidence="2" key="1">
    <citation type="submission" date="2022-10" db="EMBL/GenBank/DDBJ databases">
        <title>The complete genomes of actinobacterial strains from the NBC collection.</title>
        <authorList>
            <person name="Joergensen T.S."/>
            <person name="Alvarez Arevalo M."/>
            <person name="Sterndorff E.B."/>
            <person name="Faurdal D."/>
            <person name="Vuksanovic O."/>
            <person name="Mourched A.-S."/>
            <person name="Charusanti P."/>
            <person name="Shaw S."/>
            <person name="Blin K."/>
            <person name="Weber T."/>
        </authorList>
    </citation>
    <scope>NUCLEOTIDE SEQUENCE</scope>
    <source>
        <strain evidence="2">NBC_01432</strain>
    </source>
</reference>
<keyword evidence="3" id="KW-1185">Reference proteome</keyword>
<dbReference type="Proteomes" id="UP001432209">
    <property type="component" value="Chromosome"/>
</dbReference>
<dbReference type="InterPro" id="IPR052544">
    <property type="entry name" value="Bacteriocin_Proc_Enz"/>
</dbReference>
<dbReference type="RefSeq" id="WP_329076257.1">
    <property type="nucleotide sequence ID" value="NZ_CP108849.2"/>
</dbReference>
<dbReference type="InterPro" id="IPR000415">
    <property type="entry name" value="Nitroreductase-like"/>
</dbReference>
<sequence>MRVRVSRLAVFMSRNGQLVCDVPDRHRQAGLRPAAWELLARHTRWAEPRDEDAPLVKQLLGAGVLIEEGSPEHHQEDERSPWRSWGTAATYFHLATRTLDGERFVTAADDTARLRQKAEQEPEPEPFKRYDIPALALPAPLALDSAMDRTLRERRTTRRFDDGAPVTLAQLSTALHWTGGVQHRFDVPGFGEAVLKASPSGGSRHPIEIYPVVRDVEGLAPGLYHYAADIHALEPLPGEAPDTETLLHWFGDQSFVPRAGVLFLYTAVLERSAWKYPTGRTYRAVYTELGHVSQTAYLTGAALGLGVFYTAAMRDEPVEEVFGLDWRNEIPLGINGFGVPHPQEAARQREMAAGGEPGFSYARDEWDGLG</sequence>
<accession>A0ABZ2A6T4</accession>
<dbReference type="GeneID" id="91344554"/>
<evidence type="ECO:0000313" key="3">
    <source>
        <dbReference type="Proteomes" id="UP001432209"/>
    </source>
</evidence>
<dbReference type="Pfam" id="PF00881">
    <property type="entry name" value="Nitroreductase"/>
    <property type="match status" value="1"/>
</dbReference>
<dbReference type="PANTHER" id="PTHR43745:SF2">
    <property type="entry name" value="NITROREDUCTASE MJ1384-RELATED"/>
    <property type="match status" value="1"/>
</dbReference>